<reference evidence="2" key="1">
    <citation type="submission" date="2018-02" db="EMBL/GenBank/DDBJ databases">
        <authorList>
            <person name="Cohen D.B."/>
            <person name="Kent A.D."/>
        </authorList>
    </citation>
    <scope>NUCLEOTIDE SEQUENCE</scope>
</reference>
<evidence type="ECO:0000256" key="1">
    <source>
        <dbReference type="SAM" id="MobiDB-lite"/>
    </source>
</evidence>
<gene>
    <name evidence="2" type="ORF">FSB_LOCUS21882</name>
</gene>
<evidence type="ECO:0000313" key="2">
    <source>
        <dbReference type="EMBL" id="SPC94000.1"/>
    </source>
</evidence>
<dbReference type="AlphaFoldDB" id="A0A2N9G3R1"/>
<feature type="compositionally biased region" description="Basic and acidic residues" evidence="1">
    <location>
        <begin position="610"/>
        <end position="619"/>
    </location>
</feature>
<name>A0A2N9G3R1_FAGSY</name>
<accession>A0A2N9G3R1</accession>
<organism evidence="2">
    <name type="scientific">Fagus sylvatica</name>
    <name type="common">Beechnut</name>
    <dbReference type="NCBI Taxonomy" id="28930"/>
    <lineage>
        <taxon>Eukaryota</taxon>
        <taxon>Viridiplantae</taxon>
        <taxon>Streptophyta</taxon>
        <taxon>Embryophyta</taxon>
        <taxon>Tracheophyta</taxon>
        <taxon>Spermatophyta</taxon>
        <taxon>Magnoliopsida</taxon>
        <taxon>eudicotyledons</taxon>
        <taxon>Gunneridae</taxon>
        <taxon>Pentapetalae</taxon>
        <taxon>rosids</taxon>
        <taxon>fabids</taxon>
        <taxon>Fagales</taxon>
        <taxon>Fagaceae</taxon>
        <taxon>Fagus</taxon>
    </lineage>
</organism>
<feature type="region of interest" description="Disordered" evidence="1">
    <location>
        <begin position="594"/>
        <end position="644"/>
    </location>
</feature>
<feature type="compositionally biased region" description="Acidic residues" evidence="1">
    <location>
        <begin position="625"/>
        <end position="644"/>
    </location>
</feature>
<proteinExistence type="predicted"/>
<dbReference type="EMBL" id="OIVN01001445">
    <property type="protein sequence ID" value="SPC94000.1"/>
    <property type="molecule type" value="Genomic_DNA"/>
</dbReference>
<sequence length="644" mass="73526">MGRFAKLVNTEEKIVEFKRRYGFSEDVHIRYVPFGDLVLFQYQDLVLPIVTIVEGGVRISHAPFLDQIFSLHFRLSPLQCVPNVFRVVMGTAVLIEKLGLNLTVHDITYVYRLQATGRKQYTLVTRNSDRKLVTRLPDSSKGQDEDYLVITGNWQNPIISCPLIPKEPDDDLTAKNVKFVERKTIEHLLKRLCFIDSGRRPRSMPILLGYELSYKSFWKRPTVKDSRQAEVTVSRPRRDQEDIIEAVPMTVRREVQIPQLVTPFIDPNFVPSVQTSKVGLLVIRFPSIFDPTPNISEDMPVQRRSINLGSVLGSLALQASETSTLPLAPEFSEGEFVMKRRKKGEEVAEEAGEQRALAPTEPSMTKSPSKKGKDKNSRTPQKATGDVLHKRKHHKESLVSWSCEFYVDNRPVNEEDSVWKSKDVRGGQIADAVGRALLLPKDMRAWQGNNLAQMVKNLKRDSVMRPNVFSMNLLLRMTGCANLKKRPWPEFKRLRANTKVPRQGYTKLNAKWWRFQQISNESMIVPAYYDQGFEEATESLKSQLAREGNIYFLKGWVSALDQAAVDDNSELYPLGQKHQRFQLGMPENLEEGVAESLKDSEAVEDPMDPEAAKDLRHQEQIQTEEVQDVEEDVSDKEDDVNVDG</sequence>
<protein>
    <submittedName>
        <fullName evidence="2">Uncharacterized protein</fullName>
    </submittedName>
</protein>
<feature type="region of interest" description="Disordered" evidence="1">
    <location>
        <begin position="342"/>
        <end position="391"/>
    </location>
</feature>